<dbReference type="Proteomes" id="UP000603545">
    <property type="component" value="Unassembled WGS sequence"/>
</dbReference>
<dbReference type="Gene3D" id="1.10.10.10">
    <property type="entry name" value="Winged helix-like DNA-binding domain superfamily/Winged helix DNA-binding domain"/>
    <property type="match status" value="1"/>
</dbReference>
<comment type="caution">
    <text evidence="6">The sequence shown here is derived from an EMBL/GenBank/DDBJ whole genome shotgun (WGS) entry which is preliminary data.</text>
</comment>
<dbReference type="Pfam" id="PF00126">
    <property type="entry name" value="HTH_1"/>
    <property type="match status" value="1"/>
</dbReference>
<dbReference type="PROSITE" id="PS50931">
    <property type="entry name" value="HTH_LYSR"/>
    <property type="match status" value="1"/>
</dbReference>
<dbReference type="Pfam" id="PF03466">
    <property type="entry name" value="LysR_substrate"/>
    <property type="match status" value="1"/>
</dbReference>
<dbReference type="InterPro" id="IPR005119">
    <property type="entry name" value="LysR_subst-bd"/>
</dbReference>
<gene>
    <name evidence="6" type="ORF">H8E80_04350</name>
</gene>
<dbReference type="InterPro" id="IPR036390">
    <property type="entry name" value="WH_DNA-bd_sf"/>
</dbReference>
<comment type="similarity">
    <text evidence="1">Belongs to the LysR transcriptional regulatory family.</text>
</comment>
<evidence type="ECO:0000256" key="3">
    <source>
        <dbReference type="ARBA" id="ARBA00023125"/>
    </source>
</evidence>
<dbReference type="SUPFAM" id="SSF53850">
    <property type="entry name" value="Periplasmic binding protein-like II"/>
    <property type="match status" value="1"/>
</dbReference>
<evidence type="ECO:0000256" key="1">
    <source>
        <dbReference type="ARBA" id="ARBA00009437"/>
    </source>
</evidence>
<evidence type="ECO:0000256" key="4">
    <source>
        <dbReference type="ARBA" id="ARBA00023163"/>
    </source>
</evidence>
<dbReference type="GO" id="GO:0003700">
    <property type="term" value="F:DNA-binding transcription factor activity"/>
    <property type="evidence" value="ECO:0007669"/>
    <property type="project" value="InterPro"/>
</dbReference>
<dbReference type="EMBL" id="JACNLL010000044">
    <property type="protein sequence ID" value="MBC8199262.1"/>
    <property type="molecule type" value="Genomic_DNA"/>
</dbReference>
<name>A0A8J6N7D5_9BACT</name>
<reference evidence="6 7" key="1">
    <citation type="submission" date="2020-08" db="EMBL/GenBank/DDBJ databases">
        <title>Bridging the membrane lipid divide: bacteria of the FCB group superphylum have the potential to synthesize archaeal ether lipids.</title>
        <authorList>
            <person name="Villanueva L."/>
            <person name="Von Meijenfeldt F.A.B."/>
            <person name="Westbye A.B."/>
            <person name="Yadav S."/>
            <person name="Hopmans E.C."/>
            <person name="Dutilh B.E."/>
            <person name="Sinninghe Damste J.S."/>
        </authorList>
    </citation>
    <scope>NUCLEOTIDE SEQUENCE [LARGE SCALE GENOMIC DNA]</scope>
    <source>
        <strain evidence="6">NIOZ-UU82</strain>
    </source>
</reference>
<accession>A0A8J6N7D5</accession>
<keyword evidence="3" id="KW-0238">DNA-binding</keyword>
<dbReference type="InterPro" id="IPR047788">
    <property type="entry name" value="LysR-like_Sec_metab"/>
</dbReference>
<dbReference type="Gene3D" id="3.40.190.290">
    <property type="match status" value="1"/>
</dbReference>
<protein>
    <submittedName>
        <fullName evidence="6">LysR family transcriptional regulator</fullName>
    </submittedName>
</protein>
<dbReference type="PRINTS" id="PR00039">
    <property type="entry name" value="HTHLYSR"/>
</dbReference>
<evidence type="ECO:0000313" key="6">
    <source>
        <dbReference type="EMBL" id="MBC8199262.1"/>
    </source>
</evidence>
<keyword evidence="2" id="KW-0805">Transcription regulation</keyword>
<proteinExistence type="inferred from homology"/>
<evidence type="ECO:0000256" key="2">
    <source>
        <dbReference type="ARBA" id="ARBA00023015"/>
    </source>
</evidence>
<keyword evidence="4" id="KW-0804">Transcription</keyword>
<dbReference type="InterPro" id="IPR036388">
    <property type="entry name" value="WH-like_DNA-bd_sf"/>
</dbReference>
<sequence>MYFNKAGKVNTKKTLDFDLRHLEIFCKVVDLKSFSKAAEAVFLAQASVSERIANLESMVGAKLLDRLGRQVVPTRAGKLLYKHANELLDMKKTACLEMENFLGIKKGVVHIGASTIPGEYILPKSIGLFNEKYPSISVVLTIADTDEIKRRILHGDFELGVVGSKSSHENLTYHALWNDELVLAVPRNHRWAKKKEIDIKELSKEPFILREVGSGTLKIIEEYLGPSASKTIDSLQVVARFGSSTAVKEAVKAGLGVSILSFRALDTELQAGILKVLKIKGLSLLRKFYLIMDKRRTVSPICRAMLDFLISTSIK</sequence>
<dbReference type="AlphaFoldDB" id="A0A8J6N7D5"/>
<dbReference type="GO" id="GO:0000976">
    <property type="term" value="F:transcription cis-regulatory region binding"/>
    <property type="evidence" value="ECO:0007669"/>
    <property type="project" value="TreeGrafter"/>
</dbReference>
<dbReference type="CDD" id="cd08420">
    <property type="entry name" value="PBP2_CysL_like"/>
    <property type="match status" value="1"/>
</dbReference>
<evidence type="ECO:0000313" key="7">
    <source>
        <dbReference type="Proteomes" id="UP000603545"/>
    </source>
</evidence>
<evidence type="ECO:0000259" key="5">
    <source>
        <dbReference type="PROSITE" id="PS50931"/>
    </source>
</evidence>
<dbReference type="SUPFAM" id="SSF46785">
    <property type="entry name" value="Winged helix' DNA-binding domain"/>
    <property type="match status" value="1"/>
</dbReference>
<dbReference type="NCBIfam" id="NF040786">
    <property type="entry name" value="LysR_Sec_metab"/>
    <property type="match status" value="1"/>
</dbReference>
<dbReference type="PANTHER" id="PTHR30126:SF64">
    <property type="entry name" value="HTH-TYPE TRANSCRIPTIONAL REGULATOR CITR"/>
    <property type="match status" value="1"/>
</dbReference>
<feature type="domain" description="HTH lysR-type" evidence="5">
    <location>
        <begin position="17"/>
        <end position="74"/>
    </location>
</feature>
<dbReference type="InterPro" id="IPR000847">
    <property type="entry name" value="LysR_HTH_N"/>
</dbReference>
<dbReference type="PANTHER" id="PTHR30126">
    <property type="entry name" value="HTH-TYPE TRANSCRIPTIONAL REGULATOR"/>
    <property type="match status" value="1"/>
</dbReference>
<dbReference type="FunFam" id="1.10.10.10:FF:000001">
    <property type="entry name" value="LysR family transcriptional regulator"/>
    <property type="match status" value="1"/>
</dbReference>
<organism evidence="6 7">
    <name type="scientific">Candidatus Desulfaltia bathyphila</name>
    <dbReference type="NCBI Taxonomy" id="2841697"/>
    <lineage>
        <taxon>Bacteria</taxon>
        <taxon>Pseudomonadati</taxon>
        <taxon>Thermodesulfobacteriota</taxon>
        <taxon>Desulfobacteria</taxon>
        <taxon>Desulfobacterales</taxon>
        <taxon>Desulfobacterales incertae sedis</taxon>
        <taxon>Candidatus Desulfaltia</taxon>
    </lineage>
</organism>